<evidence type="ECO:0000256" key="3">
    <source>
        <dbReference type="ARBA" id="ARBA00022989"/>
    </source>
</evidence>
<gene>
    <name evidence="6" type="primary">ytaF</name>
    <name evidence="6" type="ORF">EHS13_22670</name>
</gene>
<feature type="transmembrane region" description="Helical" evidence="5">
    <location>
        <begin position="67"/>
        <end position="86"/>
    </location>
</feature>
<dbReference type="InterPro" id="IPR014205">
    <property type="entry name" value="Spore_YtaF"/>
</dbReference>
<dbReference type="KEGG" id="ppsc:EHS13_22670"/>
<reference evidence="7" key="1">
    <citation type="submission" date="2018-11" db="EMBL/GenBank/DDBJ databases">
        <title>Complete genome sequence of Paenibacillus sp. ML311-T8.</title>
        <authorList>
            <person name="Nam Y.-D."/>
            <person name="Kang J."/>
            <person name="Chung W.-H."/>
            <person name="Park Y.S."/>
        </authorList>
    </citation>
    <scope>NUCLEOTIDE SEQUENCE [LARGE SCALE GENOMIC DNA]</scope>
    <source>
        <strain evidence="7">ML311-T8</strain>
    </source>
</reference>
<keyword evidence="4 5" id="KW-0472">Membrane</keyword>
<evidence type="ECO:0000256" key="4">
    <source>
        <dbReference type="ARBA" id="ARBA00023136"/>
    </source>
</evidence>
<feature type="transmembrane region" description="Helical" evidence="5">
    <location>
        <begin position="182"/>
        <end position="200"/>
    </location>
</feature>
<accession>A0A6B8RN73</accession>
<dbReference type="OrthoDB" id="1679205at2"/>
<keyword evidence="2 5" id="KW-0812">Transmembrane</keyword>
<proteinExistence type="predicted"/>
<name>A0A6B8RN73_9BACL</name>
<dbReference type="Pfam" id="PF02659">
    <property type="entry name" value="Mntp"/>
    <property type="match status" value="1"/>
</dbReference>
<dbReference type="NCBIfam" id="TIGR02840">
    <property type="entry name" value="spore_YtaF"/>
    <property type="match status" value="1"/>
</dbReference>
<dbReference type="AlphaFoldDB" id="A0A6B8RN73"/>
<dbReference type="PANTHER" id="PTHR35529:SF2">
    <property type="entry name" value="SPORULATION PROTEIN YTAF-RELATED"/>
    <property type="match status" value="1"/>
</dbReference>
<feature type="transmembrane region" description="Helical" evidence="5">
    <location>
        <begin position="152"/>
        <end position="170"/>
    </location>
</feature>
<organism evidence="6 7">
    <name type="scientific">Paenibacillus psychroresistens</name>
    <dbReference type="NCBI Taxonomy" id="1778678"/>
    <lineage>
        <taxon>Bacteria</taxon>
        <taxon>Bacillati</taxon>
        <taxon>Bacillota</taxon>
        <taxon>Bacilli</taxon>
        <taxon>Bacillales</taxon>
        <taxon>Paenibacillaceae</taxon>
        <taxon>Paenibacillus</taxon>
    </lineage>
</organism>
<keyword evidence="3 5" id="KW-1133">Transmembrane helix</keyword>
<dbReference type="PANTHER" id="PTHR35529">
    <property type="entry name" value="MANGANESE EFFLUX PUMP MNTP-RELATED"/>
    <property type="match status" value="1"/>
</dbReference>
<evidence type="ECO:0000256" key="1">
    <source>
        <dbReference type="ARBA" id="ARBA00022475"/>
    </source>
</evidence>
<dbReference type="InterPro" id="IPR003810">
    <property type="entry name" value="Mntp/YtaF"/>
</dbReference>
<evidence type="ECO:0000256" key="5">
    <source>
        <dbReference type="SAM" id="Phobius"/>
    </source>
</evidence>
<keyword evidence="7" id="KW-1185">Reference proteome</keyword>
<evidence type="ECO:0000313" key="7">
    <source>
        <dbReference type="Proteomes" id="UP000426246"/>
    </source>
</evidence>
<dbReference type="EMBL" id="CP034235">
    <property type="protein sequence ID" value="QGQ97489.1"/>
    <property type="molecule type" value="Genomic_DNA"/>
</dbReference>
<dbReference type="RefSeq" id="WP_155702594.1">
    <property type="nucleotide sequence ID" value="NZ_CP034235.1"/>
</dbReference>
<evidence type="ECO:0000313" key="6">
    <source>
        <dbReference type="EMBL" id="QGQ97489.1"/>
    </source>
</evidence>
<protein>
    <submittedName>
        <fullName evidence="6">Sporulation membrane protein YtaF</fullName>
    </submittedName>
</protein>
<feature type="transmembrane region" description="Helical" evidence="5">
    <location>
        <begin position="40"/>
        <end position="61"/>
    </location>
</feature>
<dbReference type="Proteomes" id="UP000426246">
    <property type="component" value="Chromosome"/>
</dbReference>
<sequence length="202" mass="21824">MMLNHLMQVILIGIASNLDNAGVGIAYGVRGIRISKSANFMIAMISLLMTLLSGIVGAWLSMYISTFVSHLIGSIMIVAVGIYVLYQPFRRRKTVDELTNHNLIQRILQQPEEADLDQSNTISFKESLILGSALGINALAGGFDAGVTHLDVLSTSVAVGFFSFAVLGLTDFVGRKYIAVKFDTLATILSGVLLILIGLYQI</sequence>
<evidence type="ECO:0000256" key="2">
    <source>
        <dbReference type="ARBA" id="ARBA00022692"/>
    </source>
</evidence>
<keyword evidence="1" id="KW-1003">Cell membrane</keyword>